<evidence type="ECO:0000256" key="3">
    <source>
        <dbReference type="ARBA" id="ARBA00022692"/>
    </source>
</evidence>
<feature type="transmembrane region" description="Helical" evidence="6">
    <location>
        <begin position="76"/>
        <end position="97"/>
    </location>
</feature>
<evidence type="ECO:0000256" key="5">
    <source>
        <dbReference type="ARBA" id="ARBA00023136"/>
    </source>
</evidence>
<dbReference type="Proteomes" id="UP000254051">
    <property type="component" value="Unassembled WGS sequence"/>
</dbReference>
<keyword evidence="2" id="KW-0813">Transport</keyword>
<sequence length="328" mass="34617">MAIVILIVLLALTFDFINGFHDTANAIATAVSTKAMTLKKAILIAAVMNFFGAIVSTNVAQTIAKDIVDLAHISNGSMVMIAAILSAIIWNLATWYFGIPSSSSHALIGSLAGAALADAGASAVKMGGLGKVVLVLFISPILALTAGYIVFSIFKVVFKKANLGKANFIFRRLQIVTAAIQAFSHGTNDAQKSMGIITMALVTHGYLKEMVIPHWVQFACALAMALGTSIGGWRIIKTVGTQIMKLKPVNAVAADFSSALVIQAATHFGMPVSTTHVISSSIMGVGAANRIKGVKWSTAQKMITAWFTTIPITIIISSGIFTIFKLFL</sequence>
<feature type="transmembrane region" description="Helical" evidence="6">
    <location>
        <begin position="303"/>
        <end position="324"/>
    </location>
</feature>
<evidence type="ECO:0000256" key="6">
    <source>
        <dbReference type="SAM" id="Phobius"/>
    </source>
</evidence>
<feature type="transmembrane region" description="Helical" evidence="6">
    <location>
        <begin position="215"/>
        <end position="236"/>
    </location>
</feature>
<reference evidence="8" key="1">
    <citation type="submission" date="2017-07" db="EMBL/GenBank/DDBJ databases">
        <authorList>
            <person name="Varghese N."/>
            <person name="Submissions S."/>
        </authorList>
    </citation>
    <scope>NUCLEOTIDE SEQUENCE [LARGE SCALE GENOMIC DNA]</scope>
    <source>
        <strain evidence="8">NLAE-zl-C134</strain>
    </source>
</reference>
<keyword evidence="4 6" id="KW-1133">Transmembrane helix</keyword>
<dbReference type="GO" id="GO:0035435">
    <property type="term" value="P:phosphate ion transmembrane transport"/>
    <property type="evidence" value="ECO:0007669"/>
    <property type="project" value="TreeGrafter"/>
</dbReference>
<dbReference type="Pfam" id="PF01384">
    <property type="entry name" value="PHO4"/>
    <property type="match status" value="1"/>
</dbReference>
<feature type="transmembrane region" description="Helical" evidence="6">
    <location>
        <begin position="133"/>
        <end position="154"/>
    </location>
</feature>
<dbReference type="PANTHER" id="PTHR11101">
    <property type="entry name" value="PHOSPHATE TRANSPORTER"/>
    <property type="match status" value="1"/>
</dbReference>
<evidence type="ECO:0000313" key="8">
    <source>
        <dbReference type="Proteomes" id="UP000254051"/>
    </source>
</evidence>
<dbReference type="PANTHER" id="PTHR11101:SF80">
    <property type="entry name" value="PHOSPHATE TRANSPORTER"/>
    <property type="match status" value="1"/>
</dbReference>
<evidence type="ECO:0000256" key="2">
    <source>
        <dbReference type="ARBA" id="ARBA00022448"/>
    </source>
</evidence>
<gene>
    <name evidence="7" type="ORF">SAMN05216529_103353</name>
</gene>
<evidence type="ECO:0000313" key="7">
    <source>
        <dbReference type="EMBL" id="SUQ13621.1"/>
    </source>
</evidence>
<evidence type="ECO:0000256" key="1">
    <source>
        <dbReference type="ARBA" id="ARBA00004141"/>
    </source>
</evidence>
<accession>A0A316A0E1</accession>
<protein>
    <submittedName>
        <fullName evidence="7">Inorganic phosphate transporter, PiT family</fullName>
    </submittedName>
</protein>
<keyword evidence="5 6" id="KW-0472">Membrane</keyword>
<dbReference type="AlphaFoldDB" id="A0A316A0E1"/>
<dbReference type="RefSeq" id="WP_109709605.1">
    <property type="nucleotide sequence ID" value="NZ_QGDS01000003.1"/>
</dbReference>
<name>A0A316A0E1_9FIRM</name>
<comment type="subcellular location">
    <subcellularLocation>
        <location evidence="1">Membrane</location>
        <topology evidence="1">Multi-pass membrane protein</topology>
    </subcellularLocation>
</comment>
<keyword evidence="8" id="KW-1185">Reference proteome</keyword>
<dbReference type="InterPro" id="IPR001204">
    <property type="entry name" value="Phos_transporter"/>
</dbReference>
<dbReference type="GO" id="GO:0016020">
    <property type="term" value="C:membrane"/>
    <property type="evidence" value="ECO:0007669"/>
    <property type="project" value="UniProtKB-SubCell"/>
</dbReference>
<dbReference type="EMBL" id="UHJJ01000003">
    <property type="protein sequence ID" value="SUQ13621.1"/>
    <property type="molecule type" value="Genomic_DNA"/>
</dbReference>
<keyword evidence="3 6" id="KW-0812">Transmembrane</keyword>
<proteinExistence type="predicted"/>
<feature type="transmembrane region" description="Helical" evidence="6">
    <location>
        <begin position="42"/>
        <end position="64"/>
    </location>
</feature>
<organism evidence="7 8">
    <name type="scientific">Faecalicatena contorta</name>
    <dbReference type="NCBI Taxonomy" id="39482"/>
    <lineage>
        <taxon>Bacteria</taxon>
        <taxon>Bacillati</taxon>
        <taxon>Bacillota</taxon>
        <taxon>Clostridia</taxon>
        <taxon>Lachnospirales</taxon>
        <taxon>Lachnospiraceae</taxon>
        <taxon>Faecalicatena</taxon>
    </lineage>
</organism>
<evidence type="ECO:0000256" key="4">
    <source>
        <dbReference type="ARBA" id="ARBA00022989"/>
    </source>
</evidence>
<dbReference type="OrthoDB" id="9779554at2"/>
<dbReference type="GO" id="GO:0005315">
    <property type="term" value="F:phosphate transmembrane transporter activity"/>
    <property type="evidence" value="ECO:0007669"/>
    <property type="project" value="InterPro"/>
</dbReference>